<dbReference type="Proteomes" id="UP000183805">
    <property type="component" value="Unassembled WGS sequence"/>
</dbReference>
<dbReference type="Gene3D" id="1.25.40.10">
    <property type="entry name" value="Tetratricopeptide repeat domain"/>
    <property type="match status" value="1"/>
</dbReference>
<dbReference type="Proteomes" id="UP000264605">
    <property type="component" value="Chromosome"/>
</dbReference>
<dbReference type="SUPFAM" id="SSF48452">
    <property type="entry name" value="TPR-like"/>
    <property type="match status" value="1"/>
</dbReference>
<evidence type="ECO:0000313" key="1">
    <source>
        <dbReference type="EMBL" id="AXV65103.1"/>
    </source>
</evidence>
<evidence type="ECO:0000313" key="2">
    <source>
        <dbReference type="EMBL" id="SFT33870.1"/>
    </source>
</evidence>
<protein>
    <submittedName>
        <fullName evidence="1">DUF924 domain-containing protein</fullName>
    </submittedName>
    <submittedName>
        <fullName evidence="2">Uncharacterized conserved protein, DUF924 family</fullName>
    </submittedName>
</protein>
<organism evidence="1 4">
    <name type="scientific">Pseudoalteromonas lipolytica</name>
    <dbReference type="NCBI Taxonomy" id="570156"/>
    <lineage>
        <taxon>Bacteria</taxon>
        <taxon>Pseudomonadati</taxon>
        <taxon>Pseudomonadota</taxon>
        <taxon>Gammaproteobacteria</taxon>
        <taxon>Alteromonadales</taxon>
        <taxon>Pseudoalteromonadaceae</taxon>
        <taxon>Pseudoalteromonas</taxon>
    </lineage>
</organism>
<dbReference type="AlphaFoldDB" id="A0AAD0RYU3"/>
<evidence type="ECO:0000313" key="4">
    <source>
        <dbReference type="Proteomes" id="UP000264605"/>
    </source>
</evidence>
<reference evidence="2 3" key="1">
    <citation type="submission" date="2016-10" db="EMBL/GenBank/DDBJ databases">
        <authorList>
            <person name="Varghese N."/>
            <person name="Submissions S."/>
        </authorList>
    </citation>
    <scope>NUCLEOTIDE SEQUENCE [LARGE SCALE GENOMIC DNA]</scope>
    <source>
        <strain evidence="2 3">CGMCC 1.8499</strain>
    </source>
</reference>
<reference evidence="1 4" key="2">
    <citation type="submission" date="2018-08" db="EMBL/GenBank/DDBJ databases">
        <title>Draft genome sequence of Pseudoalteromonas donghaensis HJ51.</title>
        <authorList>
            <person name="Oh J."/>
            <person name="Roh D."/>
        </authorList>
    </citation>
    <scope>NUCLEOTIDE SEQUENCE [LARGE SCALE GENOMIC DNA]</scope>
    <source>
        <strain evidence="1 4">HJ51</strain>
    </source>
</reference>
<keyword evidence="3" id="KW-1185">Reference proteome</keyword>
<sequence length="176" mass="20271">MDKQSVIDFWFNDLGPSAWYQQSDELDRLITDKYAPLLLQVIAGECANWRVDAIGSLAEIIVLDQFSRNIYRNSPRAFSQDAQALTLAQRAIELGFDKALPTEQAAFIYMPFMHSESKAIHQQALQLFRGLPNYEFELKHKLIIDRFGRYPHRNAILGRESTQEELQFLTEPGSSF</sequence>
<proteinExistence type="predicted"/>
<dbReference type="RefSeq" id="WP_074988267.1">
    <property type="nucleotide sequence ID" value="NZ_CP032090.1"/>
</dbReference>
<dbReference type="InterPro" id="IPR011990">
    <property type="entry name" value="TPR-like_helical_dom_sf"/>
</dbReference>
<dbReference type="EMBL" id="FPAZ01000001">
    <property type="protein sequence ID" value="SFT33870.1"/>
    <property type="molecule type" value="Genomic_DNA"/>
</dbReference>
<evidence type="ECO:0000313" key="3">
    <source>
        <dbReference type="Proteomes" id="UP000183805"/>
    </source>
</evidence>
<dbReference type="KEGG" id="pdj:D0907_07435"/>
<dbReference type="GeneID" id="99505288"/>
<dbReference type="EMBL" id="CP032090">
    <property type="protein sequence ID" value="AXV65103.1"/>
    <property type="molecule type" value="Genomic_DNA"/>
</dbReference>
<accession>A0AAD0RYU3</accession>
<name>A0AAD0RYU3_9GAMM</name>
<dbReference type="Gene3D" id="1.20.58.320">
    <property type="entry name" value="TPR-like"/>
    <property type="match status" value="1"/>
</dbReference>
<gene>
    <name evidence="1" type="ORF">D0907_07435</name>
    <name evidence="2" type="ORF">SAMN04487854_101177</name>
</gene>
<dbReference type="Pfam" id="PF06041">
    <property type="entry name" value="DUF924"/>
    <property type="match status" value="1"/>
</dbReference>
<dbReference type="InterPro" id="IPR010323">
    <property type="entry name" value="DUF924"/>
</dbReference>